<evidence type="ECO:0000313" key="1">
    <source>
        <dbReference type="EMBL" id="MFC1854237.1"/>
    </source>
</evidence>
<dbReference type="Gene3D" id="2.40.160.10">
    <property type="entry name" value="Porin"/>
    <property type="match status" value="1"/>
</dbReference>
<dbReference type="Proteomes" id="UP001594351">
    <property type="component" value="Unassembled WGS sequence"/>
</dbReference>
<name>A0ABV6Z723_UNCC1</name>
<protein>
    <recommendedName>
        <fullName evidence="3">Porin</fullName>
    </recommendedName>
</protein>
<keyword evidence="2" id="KW-1185">Reference proteome</keyword>
<gene>
    <name evidence="1" type="ORF">ACFL27_28975</name>
</gene>
<accession>A0ABV6Z723</accession>
<dbReference type="SUPFAM" id="SSF56935">
    <property type="entry name" value="Porins"/>
    <property type="match status" value="1"/>
</dbReference>
<dbReference type="InterPro" id="IPR023614">
    <property type="entry name" value="Porin_dom_sf"/>
</dbReference>
<sequence>MKQKLFLPNNFLSPSGFFLCIFFSAAIFLHPGSAVASEEETSDFHKSLHGISFGFLAYLDYSNGDRALPAAVSENYNSFRNTRGYFTVKKKILPWMGMRVSFDIHQDDTGDYKVRHKYLYVELKGRGAGFFTDLKSEAGMGHMPWLDFEEHINPYRCQGTMAIERAGTFNSADLGVSLRGYFGGHLEDAEARTGTHYYTGKWGSWHFGVYNGGGYHAPEKNENKVLEGRITLRPLPYVLPGLQFSALGIFGQGNVAEDEEADVEAPDYNVNIFMVSFEHPRFVATAQYYMTEGNAKGAWIDADGEALKTEGYSVFGKVKMPFLNNRLSLWGRFDHFDANADDQIPGADDATYDLIIGSATYDFYNGNLLLLGFETTEFGEDSGGKKNSPEVGNKLGDESKFQVVWQIKI</sequence>
<organism evidence="1 2">
    <name type="scientific">candidate division CSSED10-310 bacterium</name>
    <dbReference type="NCBI Taxonomy" id="2855610"/>
    <lineage>
        <taxon>Bacteria</taxon>
        <taxon>Bacteria division CSSED10-310</taxon>
    </lineage>
</organism>
<evidence type="ECO:0000313" key="2">
    <source>
        <dbReference type="Proteomes" id="UP001594351"/>
    </source>
</evidence>
<proteinExistence type="predicted"/>
<reference evidence="1 2" key="1">
    <citation type="submission" date="2024-09" db="EMBL/GenBank/DDBJ databases">
        <title>Laminarin stimulates single cell rates of sulfate reduction while oxygen inhibits transcriptomic activity in coastal marine sediment.</title>
        <authorList>
            <person name="Lindsay M."/>
            <person name="Orcutt B."/>
            <person name="Emerson D."/>
            <person name="Stepanauskas R."/>
            <person name="D'Angelo T."/>
        </authorList>
    </citation>
    <scope>NUCLEOTIDE SEQUENCE [LARGE SCALE GENOMIC DNA]</scope>
    <source>
        <strain evidence="1">SAG AM-311-K15</strain>
    </source>
</reference>
<dbReference type="EMBL" id="JBHPBY010000787">
    <property type="protein sequence ID" value="MFC1854237.1"/>
    <property type="molecule type" value="Genomic_DNA"/>
</dbReference>
<comment type="caution">
    <text evidence="1">The sequence shown here is derived from an EMBL/GenBank/DDBJ whole genome shotgun (WGS) entry which is preliminary data.</text>
</comment>
<evidence type="ECO:0008006" key="3">
    <source>
        <dbReference type="Google" id="ProtNLM"/>
    </source>
</evidence>